<dbReference type="InterPro" id="IPR002878">
    <property type="entry name" value="ChsH2_C"/>
</dbReference>
<dbReference type="PANTHER" id="PTHR34075:SF5">
    <property type="entry name" value="BLR3430 PROTEIN"/>
    <property type="match status" value="1"/>
</dbReference>
<evidence type="ECO:0000313" key="3">
    <source>
        <dbReference type="Proteomes" id="UP001166291"/>
    </source>
</evidence>
<comment type="caution">
    <text evidence="2">The sequence shown here is derived from an EMBL/GenBank/DDBJ whole genome shotgun (WGS) entry which is preliminary data.</text>
</comment>
<protein>
    <submittedName>
        <fullName evidence="2">OB-fold domain-containing protein</fullName>
    </submittedName>
</protein>
<gene>
    <name evidence="2" type="ORF">KXJ70_18105</name>
</gene>
<accession>A0ABS6VWL5</accession>
<dbReference type="RefSeq" id="WP_219044964.1">
    <property type="nucleotide sequence ID" value="NZ_JAHWDQ010000007.1"/>
</dbReference>
<dbReference type="Proteomes" id="UP001166291">
    <property type="component" value="Unassembled WGS sequence"/>
</dbReference>
<sequence length="146" mass="16424">MSNSVTTETDNKHLDTILKVGGDPADLPFWNACEDELFLIHQCQRCKRGYWPASRCVDHGNEAMEWVAASGKATLHTYTIIHRTHLASMKDKVPFVVGVVELDEGPFFHTNIVDCSHSMLELGMPLQVKMARHENGLMLPMFMPAN</sequence>
<keyword evidence="3" id="KW-1185">Reference proteome</keyword>
<dbReference type="PANTHER" id="PTHR34075">
    <property type="entry name" value="BLR3430 PROTEIN"/>
    <property type="match status" value="1"/>
</dbReference>
<dbReference type="InterPro" id="IPR052513">
    <property type="entry name" value="Thioester_dehydratase-like"/>
</dbReference>
<proteinExistence type="predicted"/>
<name>A0ABS6VWL5_9GAMM</name>
<organism evidence="2 3">
    <name type="scientific">Zhongshania aquimaris</name>
    <dbReference type="NCBI Taxonomy" id="2857107"/>
    <lineage>
        <taxon>Bacteria</taxon>
        <taxon>Pseudomonadati</taxon>
        <taxon>Pseudomonadota</taxon>
        <taxon>Gammaproteobacteria</taxon>
        <taxon>Cellvibrionales</taxon>
        <taxon>Spongiibacteraceae</taxon>
        <taxon>Zhongshania</taxon>
    </lineage>
</organism>
<dbReference type="EMBL" id="JAHWDQ010000007">
    <property type="protein sequence ID" value="MBW2942718.1"/>
    <property type="molecule type" value="Genomic_DNA"/>
</dbReference>
<reference evidence="2" key="1">
    <citation type="submission" date="2021-07" db="EMBL/GenBank/DDBJ databases">
        <title>Zhongshania sp. CAU 1632 isolated from seawater.</title>
        <authorList>
            <person name="Kim W."/>
        </authorList>
    </citation>
    <scope>NUCLEOTIDE SEQUENCE</scope>
    <source>
        <strain evidence="2">CAU 1632</strain>
    </source>
</reference>
<evidence type="ECO:0000259" key="1">
    <source>
        <dbReference type="Pfam" id="PF01796"/>
    </source>
</evidence>
<evidence type="ECO:0000313" key="2">
    <source>
        <dbReference type="EMBL" id="MBW2942718.1"/>
    </source>
</evidence>
<dbReference type="Pfam" id="PF01796">
    <property type="entry name" value="OB_ChsH2_C"/>
    <property type="match status" value="1"/>
</dbReference>
<feature type="domain" description="ChsH2 C-terminal OB-fold" evidence="1">
    <location>
        <begin position="66"/>
        <end position="129"/>
    </location>
</feature>